<dbReference type="Proteomes" id="UP000286501">
    <property type="component" value="Unassembled WGS sequence"/>
</dbReference>
<accession>A0A3R6GIV1</accession>
<evidence type="ECO:0000313" key="1">
    <source>
        <dbReference type="EMBL" id="MCW4154043.1"/>
    </source>
</evidence>
<comment type="caution">
    <text evidence="2">The sequence shown here is derived from an EMBL/GenBank/DDBJ whole genome shotgun (WGS) entry which is preliminary data.</text>
</comment>
<organism evidence="2 3">
    <name type="scientific">Segatella copri</name>
    <dbReference type="NCBI Taxonomy" id="165179"/>
    <lineage>
        <taxon>Bacteria</taxon>
        <taxon>Pseudomonadati</taxon>
        <taxon>Bacteroidota</taxon>
        <taxon>Bacteroidia</taxon>
        <taxon>Bacteroidales</taxon>
        <taxon>Prevotellaceae</taxon>
        <taxon>Segatella</taxon>
    </lineage>
</organism>
<gene>
    <name evidence="2" type="ORF">DW250_09975</name>
    <name evidence="1" type="ORF">ONT23_00500</name>
</gene>
<reference evidence="2 3" key="1">
    <citation type="submission" date="2018-08" db="EMBL/GenBank/DDBJ databases">
        <title>A genome reference for cultivated species of the human gut microbiota.</title>
        <authorList>
            <person name="Zou Y."/>
            <person name="Xue W."/>
            <person name="Luo G."/>
        </authorList>
    </citation>
    <scope>NUCLEOTIDE SEQUENCE [LARGE SCALE GENOMIC DNA]</scope>
    <source>
        <strain evidence="2 3">AM22-1</strain>
    </source>
</reference>
<dbReference type="RefSeq" id="WP_118201105.1">
    <property type="nucleotide sequence ID" value="NZ_JAPDVH010000001.1"/>
</dbReference>
<sequence>MESNCTTIEELKSVTTQISGDEWKDFFSLIKKGSYSLYGFHQFLDERPDLCLLIQGIGDYQTAIKETLEEIGLNDGDINGPGGNHLKLIVVDQIGFIVYETKVMNF</sequence>
<dbReference type="AlphaFoldDB" id="A0A3R6GIV1"/>
<name>A0A3R6GIV1_9BACT</name>
<dbReference type="EMBL" id="QRIN01000040">
    <property type="protein sequence ID" value="RHG64769.1"/>
    <property type="molecule type" value="Genomic_DNA"/>
</dbReference>
<protein>
    <submittedName>
        <fullName evidence="2">Uncharacterized protein</fullName>
    </submittedName>
</protein>
<proteinExistence type="predicted"/>
<reference evidence="1" key="2">
    <citation type="submission" date="2022-11" db="EMBL/GenBank/DDBJ databases">
        <title>Genomic repertoires linked with pathogenic potency of arthritogenic Prevotella copri isolated from the gut of rheumatoid arthritis patients.</title>
        <authorList>
            <person name="Nii T."/>
            <person name="Maeda Y."/>
            <person name="Motooka D."/>
            <person name="Naito M."/>
            <person name="Matsumoto Y."/>
            <person name="Ogawa T."/>
            <person name="Oguro-Igashira E."/>
            <person name="Kishikawa T."/>
            <person name="Yamashita M."/>
            <person name="Koizumi S."/>
            <person name="Kurakawa T."/>
            <person name="Okumura R."/>
            <person name="Kayama H."/>
            <person name="Murakami M."/>
            <person name="Sakaguchi T."/>
            <person name="Das B."/>
            <person name="Nakamura S."/>
            <person name="Okada Y."/>
            <person name="Kumanogoh A."/>
            <person name="Takeda K."/>
        </authorList>
    </citation>
    <scope>NUCLEOTIDE SEQUENCE</scope>
    <source>
        <strain evidence="1">H012_8</strain>
    </source>
</reference>
<evidence type="ECO:0000313" key="3">
    <source>
        <dbReference type="Proteomes" id="UP000286501"/>
    </source>
</evidence>
<dbReference type="EMBL" id="JAPDVH010000001">
    <property type="protein sequence ID" value="MCW4154043.1"/>
    <property type="molecule type" value="Genomic_DNA"/>
</dbReference>
<evidence type="ECO:0000313" key="2">
    <source>
        <dbReference type="EMBL" id="RHG64769.1"/>
    </source>
</evidence>
<dbReference type="Proteomes" id="UP001209168">
    <property type="component" value="Unassembled WGS sequence"/>
</dbReference>